<evidence type="ECO:0000256" key="1">
    <source>
        <dbReference type="SAM" id="MobiDB-lite"/>
    </source>
</evidence>
<dbReference type="PATRIC" id="fig|1003195.29.peg.4446"/>
<feature type="region of interest" description="Disordered" evidence="1">
    <location>
        <begin position="139"/>
        <end position="219"/>
    </location>
</feature>
<feature type="compositionally biased region" description="Basic and acidic residues" evidence="1">
    <location>
        <begin position="182"/>
        <end position="196"/>
    </location>
</feature>
<organism evidence="2 3">
    <name type="scientific">Streptantibioticus cattleyicolor (strain ATCC 35852 / DSM 46488 / JCM 4925 / NBRC 14057 / NRRL 8057)</name>
    <name type="common">Streptomyces cattleya</name>
    <dbReference type="NCBI Taxonomy" id="1003195"/>
    <lineage>
        <taxon>Bacteria</taxon>
        <taxon>Bacillati</taxon>
        <taxon>Actinomycetota</taxon>
        <taxon>Actinomycetes</taxon>
        <taxon>Kitasatosporales</taxon>
        <taxon>Streptomycetaceae</taxon>
        <taxon>Streptantibioticus</taxon>
    </lineage>
</organism>
<accession>G8WXJ3</accession>
<evidence type="ECO:0000313" key="3">
    <source>
        <dbReference type="Proteomes" id="UP000007842"/>
    </source>
</evidence>
<keyword evidence="3" id="KW-1185">Reference proteome</keyword>
<protein>
    <submittedName>
        <fullName evidence="2">Uncharacterized protein</fullName>
    </submittedName>
</protein>
<dbReference type="Proteomes" id="UP000007842">
    <property type="component" value="Chromosome"/>
</dbReference>
<dbReference type="KEGG" id="scy:SCATT_44520"/>
<dbReference type="HOGENOM" id="CLU_109836_0_0_11"/>
<dbReference type="STRING" id="1003195.SCATT_44520"/>
<sequence>MDRRVPPDLHRPLTVRPRGSATRWRSAGSLALVVSHYSVARFARFGVPGWPPFAPARWGVGVGFWSGSARGGFAYASYGVGGAPGVTPRSRYPPQLGSGYWVAAGTPPTHPLAPSCGCLSSRVGVSKEVGVTPISFSPPPCRSAERNRTGACRGVPAATQRGGGEPTTKRGARSHPGGPPETKADSAHPALYEHSHGWAGEASVTPATTRRGAGGAPRR</sequence>
<dbReference type="EMBL" id="CP003219">
    <property type="protein sequence ID" value="AEW96823.1"/>
    <property type="molecule type" value="Genomic_DNA"/>
</dbReference>
<dbReference type="AlphaFoldDB" id="G8WXJ3"/>
<proteinExistence type="predicted"/>
<evidence type="ECO:0000313" key="2">
    <source>
        <dbReference type="EMBL" id="AEW96823.1"/>
    </source>
</evidence>
<name>G8WXJ3_STREN</name>
<reference evidence="3" key="1">
    <citation type="submission" date="2011-12" db="EMBL/GenBank/DDBJ databases">
        <title>Complete genome sequence of Streptomyces cattleya strain DSM 46488.</title>
        <authorList>
            <person name="Ou H.-Y."/>
            <person name="Li P."/>
            <person name="Zhao C."/>
            <person name="O'Hagan D."/>
            <person name="Deng Z."/>
        </authorList>
    </citation>
    <scope>NUCLEOTIDE SEQUENCE [LARGE SCALE GENOMIC DNA]</scope>
    <source>
        <strain evidence="3">ATCC 35852 / DSM 46488 / JCM 4925 / NBRC 14057 / NRRL 8057</strain>
    </source>
</reference>
<gene>
    <name evidence="2" type="ordered locus">SCATT_44520</name>
</gene>